<sequence>MVSRLHKFISNPLFSYGPQRKRRTLDPSRRASTIHLILSFKSFKNQVFSENFHRDYQPRLHRLFFLRLRP</sequence>
<evidence type="ECO:0000313" key="2">
    <source>
        <dbReference type="Proteomes" id="UP000300879"/>
    </source>
</evidence>
<accession>A0A4P8XKR5</accession>
<dbReference type="AlphaFoldDB" id="A0A4P8XKR5"/>
<reference evidence="1 2" key="1">
    <citation type="submission" date="2019-05" db="EMBL/GenBank/DDBJ databases">
        <authorList>
            <person name="Chen C."/>
        </authorList>
    </citation>
    <scope>NUCLEOTIDE SEQUENCE [LARGE SCALE GENOMIC DNA]</scope>
    <source>
        <strain evidence="1 2">HB172198</strain>
    </source>
</reference>
<dbReference type="Proteomes" id="UP000300879">
    <property type="component" value="Chromosome"/>
</dbReference>
<dbReference type="EMBL" id="CP040396">
    <property type="protein sequence ID" value="QCT02210.1"/>
    <property type="molecule type" value="Genomic_DNA"/>
</dbReference>
<keyword evidence="2" id="KW-1185">Reference proteome</keyword>
<organism evidence="1 2">
    <name type="scientific">Paenibacillus algicola</name>
    <dbReference type="NCBI Taxonomy" id="2565926"/>
    <lineage>
        <taxon>Bacteria</taxon>
        <taxon>Bacillati</taxon>
        <taxon>Bacillota</taxon>
        <taxon>Bacilli</taxon>
        <taxon>Bacillales</taxon>
        <taxon>Paenibacillaceae</taxon>
        <taxon>Paenibacillus</taxon>
    </lineage>
</organism>
<protein>
    <submittedName>
        <fullName evidence="1">Uncharacterized protein</fullName>
    </submittedName>
</protein>
<dbReference type="KEGG" id="palo:E6C60_1494"/>
<proteinExistence type="predicted"/>
<name>A0A4P8XKR5_9BACL</name>
<gene>
    <name evidence="1" type="ORF">E6C60_1494</name>
</gene>
<evidence type="ECO:0000313" key="1">
    <source>
        <dbReference type="EMBL" id="QCT02210.1"/>
    </source>
</evidence>